<evidence type="ECO:0000313" key="1">
    <source>
        <dbReference type="EMBL" id="CEN52515.1"/>
    </source>
</evidence>
<evidence type="ECO:0000313" key="2">
    <source>
        <dbReference type="Proteomes" id="UP000039370"/>
    </source>
</evidence>
<proteinExistence type="predicted"/>
<gene>
    <name evidence="1" type="ORF">CCAN11_2470026</name>
</gene>
<name>A0A0B7IKT9_9FLAO</name>
<organism evidence="1 2">
    <name type="scientific">Capnocytophaga canimorsus</name>
    <dbReference type="NCBI Taxonomy" id="28188"/>
    <lineage>
        <taxon>Bacteria</taxon>
        <taxon>Pseudomonadati</taxon>
        <taxon>Bacteroidota</taxon>
        <taxon>Flavobacteriia</taxon>
        <taxon>Flavobacteriales</taxon>
        <taxon>Flavobacteriaceae</taxon>
        <taxon>Capnocytophaga</taxon>
    </lineage>
</organism>
<accession>A0A0B7IKT9</accession>
<dbReference type="AlphaFoldDB" id="A0A0B7IKT9"/>
<dbReference type="Proteomes" id="UP000039370">
    <property type="component" value="Unassembled WGS sequence"/>
</dbReference>
<reference evidence="2" key="1">
    <citation type="submission" date="2015-01" db="EMBL/GenBank/DDBJ databases">
        <authorList>
            <person name="MANFREDI Pablo"/>
        </authorList>
    </citation>
    <scope>NUCLEOTIDE SEQUENCE [LARGE SCALE GENOMIC DNA]</scope>
    <source>
        <strain evidence="2">Cc11</strain>
    </source>
</reference>
<dbReference type="EMBL" id="CDOK01000165">
    <property type="protein sequence ID" value="CEN52515.1"/>
    <property type="molecule type" value="Genomic_DNA"/>
</dbReference>
<sequence>MYICFAKRNATQRNATQRNATQRNATQRLSYPLIKNLLTHVYTFSLYIQHFIPHFLQLSKDLLSIKQSKQIACEHFACKRSVIFYTNPKN</sequence>
<protein>
    <submittedName>
        <fullName evidence="1">Uncharacterized protein</fullName>
    </submittedName>
</protein>